<accession>A0A9Q9UVQ6</accession>
<dbReference type="Proteomes" id="UP000176944">
    <property type="component" value="Chromosome"/>
</dbReference>
<dbReference type="EMBL" id="CP017708">
    <property type="protein sequence ID" value="WAN69080.1"/>
    <property type="molecule type" value="Genomic_DNA"/>
</dbReference>
<reference evidence="2" key="2">
    <citation type="submission" date="2022-10" db="EMBL/GenBank/DDBJ databases">
        <authorList>
            <person name="Ngo T.-E."/>
        </authorList>
    </citation>
    <scope>NUCLEOTIDE SEQUENCE</scope>
    <source>
        <strain evidence="2">JHB</strain>
    </source>
</reference>
<protein>
    <submittedName>
        <fullName evidence="2">Uncharacterized protein</fullName>
    </submittedName>
</protein>
<proteinExistence type="predicted"/>
<keyword evidence="1" id="KW-1133">Transmembrane helix</keyword>
<keyword evidence="1" id="KW-0472">Membrane</keyword>
<evidence type="ECO:0000256" key="1">
    <source>
        <dbReference type="SAM" id="Phobius"/>
    </source>
</evidence>
<gene>
    <name evidence="2" type="ORF">BJP36_42755</name>
</gene>
<keyword evidence="1" id="KW-0812">Transmembrane</keyword>
<sequence length="40" mass="4127">MKTSQTPNHLGQSVALGLVLVVASVGIFILMMVQSGALQS</sequence>
<evidence type="ECO:0000313" key="2">
    <source>
        <dbReference type="EMBL" id="WAN69080.1"/>
    </source>
</evidence>
<dbReference type="AlphaFoldDB" id="A0A9Q9UVQ6"/>
<organism evidence="2">
    <name type="scientific">Moorena producens (strain JHB)</name>
    <dbReference type="NCBI Taxonomy" id="1454205"/>
    <lineage>
        <taxon>Bacteria</taxon>
        <taxon>Bacillati</taxon>
        <taxon>Cyanobacteriota</taxon>
        <taxon>Cyanophyceae</taxon>
        <taxon>Coleofasciculales</taxon>
        <taxon>Coleofasciculaceae</taxon>
        <taxon>Moorena</taxon>
    </lineage>
</organism>
<reference evidence="2" key="1">
    <citation type="journal article" date="2017" name="Proc. Natl. Acad. Sci. U.S.A.">
        <title>Comparative genomics uncovers the prolific and distinctive metabolic potential of the cyanobacterial genus Moorea.</title>
        <authorList>
            <person name="Leao T."/>
            <person name="Castelao G."/>
            <person name="Korobeynikov A."/>
            <person name="Monroe E.A."/>
            <person name="Podell S."/>
            <person name="Glukhov E."/>
            <person name="Allen E.E."/>
            <person name="Gerwick W.H."/>
            <person name="Gerwick L."/>
        </authorList>
    </citation>
    <scope>NUCLEOTIDE SEQUENCE</scope>
    <source>
        <strain evidence="2">JHB</strain>
    </source>
</reference>
<feature type="transmembrane region" description="Helical" evidence="1">
    <location>
        <begin position="12"/>
        <end position="33"/>
    </location>
</feature>
<name>A0A9Q9UVQ6_MOOP1</name>